<keyword evidence="4 11" id="KW-0863">Zinc-finger</keyword>
<accession>A0A5C1QK71</accession>
<feature type="binding site" evidence="11">
    <location>
        <position position="157"/>
    </location>
    <ligand>
        <name>Zn(2+)</name>
        <dbReference type="ChEBI" id="CHEBI:29105"/>
        <label>1</label>
    </ligand>
</feature>
<evidence type="ECO:0000256" key="3">
    <source>
        <dbReference type="ARBA" id="ARBA00022737"/>
    </source>
</evidence>
<keyword evidence="6 11" id="KW-0346">Stress response</keyword>
<dbReference type="InterPro" id="IPR001623">
    <property type="entry name" value="DnaJ_domain"/>
</dbReference>
<dbReference type="InterPro" id="IPR036410">
    <property type="entry name" value="HSP_DnaJ_Cys-rich_dom_sf"/>
</dbReference>
<dbReference type="SUPFAM" id="SSF57938">
    <property type="entry name" value="DnaJ/Hsp40 cysteine-rich domain"/>
    <property type="match status" value="1"/>
</dbReference>
<dbReference type="Pfam" id="PF00684">
    <property type="entry name" value="DnaJ_CXXCXGXG"/>
    <property type="match status" value="1"/>
</dbReference>
<dbReference type="AlphaFoldDB" id="A0A5C1QK71"/>
<reference evidence="15 16" key="1">
    <citation type="submission" date="2019-02" db="EMBL/GenBank/DDBJ databases">
        <title>Complete Genome Sequence and Methylome Analysis of free living Spirochaetas.</title>
        <authorList>
            <person name="Fomenkov A."/>
            <person name="Dubinina G."/>
            <person name="Leshcheva N."/>
            <person name="Mikheeva N."/>
            <person name="Grabovich M."/>
            <person name="Vincze T."/>
            <person name="Roberts R.J."/>
        </authorList>
    </citation>
    <scope>NUCLEOTIDE SEQUENCE [LARGE SCALE GENOMIC DNA]</scope>
    <source>
        <strain evidence="15 16">K2</strain>
    </source>
</reference>
<feature type="binding site" evidence="11">
    <location>
        <position position="210"/>
    </location>
    <ligand>
        <name>Zn(2+)</name>
        <dbReference type="ChEBI" id="CHEBI:29105"/>
        <label>1</label>
    </ligand>
</feature>
<evidence type="ECO:0000259" key="13">
    <source>
        <dbReference type="PROSITE" id="PS50076"/>
    </source>
</evidence>
<protein>
    <recommendedName>
        <fullName evidence="10 11">Chaperone protein DnaJ</fullName>
    </recommendedName>
</protein>
<keyword evidence="3 11" id="KW-0677">Repeat</keyword>
<keyword evidence="2 11" id="KW-0479">Metal-binding</keyword>
<keyword evidence="7 11" id="KW-0143">Chaperone</keyword>
<feature type="domain" description="J" evidence="13">
    <location>
        <begin position="5"/>
        <end position="70"/>
    </location>
</feature>
<dbReference type="FunFam" id="1.10.287.110:FF:000034">
    <property type="entry name" value="Chaperone protein DnaJ"/>
    <property type="match status" value="1"/>
</dbReference>
<dbReference type="NCBIfam" id="TIGR02349">
    <property type="entry name" value="DnaJ_bact"/>
    <property type="match status" value="1"/>
</dbReference>
<dbReference type="CDD" id="cd10747">
    <property type="entry name" value="DnaJ_C"/>
    <property type="match status" value="1"/>
</dbReference>
<dbReference type="GO" id="GO:0005524">
    <property type="term" value="F:ATP binding"/>
    <property type="evidence" value="ECO:0007669"/>
    <property type="project" value="InterPro"/>
</dbReference>
<evidence type="ECO:0000256" key="12">
    <source>
        <dbReference type="PROSITE-ProRule" id="PRU00546"/>
    </source>
</evidence>
<name>A0A5C1QK71_9SPIO</name>
<dbReference type="SUPFAM" id="SSF46565">
    <property type="entry name" value="Chaperone J-domain"/>
    <property type="match status" value="1"/>
</dbReference>
<dbReference type="GO" id="GO:0006260">
    <property type="term" value="P:DNA replication"/>
    <property type="evidence" value="ECO:0007669"/>
    <property type="project" value="UniProtKB-KW"/>
</dbReference>
<comment type="similarity">
    <text evidence="9 11">Belongs to the DnaJ family.</text>
</comment>
<dbReference type="FunFam" id="2.60.260.20:FF:000005">
    <property type="entry name" value="Chaperone protein dnaJ 1, mitochondrial"/>
    <property type="match status" value="1"/>
</dbReference>
<dbReference type="EMBL" id="CP036150">
    <property type="protein sequence ID" value="QEN08523.1"/>
    <property type="molecule type" value="Genomic_DNA"/>
</dbReference>
<dbReference type="Proteomes" id="UP000324209">
    <property type="component" value="Chromosome"/>
</dbReference>
<feature type="binding site" evidence="11">
    <location>
        <position position="154"/>
    </location>
    <ligand>
        <name>Zn(2+)</name>
        <dbReference type="ChEBI" id="CHEBI:29105"/>
        <label>1</label>
    </ligand>
</feature>
<dbReference type="Pfam" id="PF01556">
    <property type="entry name" value="DnaJ_C"/>
    <property type="match status" value="1"/>
</dbReference>
<dbReference type="PRINTS" id="PR00625">
    <property type="entry name" value="JDOMAIN"/>
</dbReference>
<evidence type="ECO:0000256" key="1">
    <source>
        <dbReference type="ARBA" id="ARBA00022705"/>
    </source>
</evidence>
<evidence type="ECO:0000256" key="7">
    <source>
        <dbReference type="ARBA" id="ARBA00023186"/>
    </source>
</evidence>
<keyword evidence="1 11" id="KW-0235">DNA replication</keyword>
<evidence type="ECO:0000259" key="14">
    <source>
        <dbReference type="PROSITE" id="PS51188"/>
    </source>
</evidence>
<dbReference type="InterPro" id="IPR001305">
    <property type="entry name" value="HSP_DnaJ_Cys-rich_dom"/>
</dbReference>
<dbReference type="Pfam" id="PF00226">
    <property type="entry name" value="DnaJ"/>
    <property type="match status" value="1"/>
</dbReference>
<dbReference type="HAMAP" id="MF_01152">
    <property type="entry name" value="DnaJ"/>
    <property type="match status" value="1"/>
</dbReference>
<proteinExistence type="inferred from homology"/>
<feature type="repeat" description="CXXCXGXG motif" evidence="11">
    <location>
        <begin position="171"/>
        <end position="178"/>
    </location>
</feature>
<dbReference type="KEGG" id="ock:EXM22_11195"/>
<evidence type="ECO:0000256" key="10">
    <source>
        <dbReference type="ARBA" id="ARBA00067609"/>
    </source>
</evidence>
<dbReference type="PROSITE" id="PS00636">
    <property type="entry name" value="DNAJ_1"/>
    <property type="match status" value="1"/>
</dbReference>
<feature type="binding site" evidence="11">
    <location>
        <position position="207"/>
    </location>
    <ligand>
        <name>Zn(2+)</name>
        <dbReference type="ChEBI" id="CHEBI:29105"/>
        <label>1</label>
    </ligand>
</feature>
<dbReference type="GO" id="GO:0009408">
    <property type="term" value="P:response to heat"/>
    <property type="evidence" value="ECO:0007669"/>
    <property type="project" value="InterPro"/>
</dbReference>
<evidence type="ECO:0000313" key="15">
    <source>
        <dbReference type="EMBL" id="QEN08523.1"/>
    </source>
</evidence>
<evidence type="ECO:0000256" key="5">
    <source>
        <dbReference type="ARBA" id="ARBA00022833"/>
    </source>
</evidence>
<comment type="subunit">
    <text evidence="11">Homodimer.</text>
</comment>
<gene>
    <name evidence="11 15" type="primary">dnaJ</name>
    <name evidence="15" type="ORF">EXM22_11195</name>
</gene>
<dbReference type="PANTHER" id="PTHR43096">
    <property type="entry name" value="DNAJ HOMOLOG 1, MITOCHONDRIAL-RELATED"/>
    <property type="match status" value="1"/>
</dbReference>
<comment type="subcellular location">
    <subcellularLocation>
        <location evidence="11">Cytoplasm</location>
    </subcellularLocation>
</comment>
<feature type="zinc finger region" description="CR-type" evidence="12">
    <location>
        <begin position="141"/>
        <end position="219"/>
    </location>
</feature>
<dbReference type="GO" id="GO:0031072">
    <property type="term" value="F:heat shock protein binding"/>
    <property type="evidence" value="ECO:0007669"/>
    <property type="project" value="InterPro"/>
</dbReference>
<evidence type="ECO:0000256" key="11">
    <source>
        <dbReference type="HAMAP-Rule" id="MF_01152"/>
    </source>
</evidence>
<feature type="repeat" description="CXXCXGXG motif" evidence="11">
    <location>
        <begin position="207"/>
        <end position="214"/>
    </location>
</feature>
<dbReference type="InterPro" id="IPR018253">
    <property type="entry name" value="DnaJ_domain_CS"/>
</dbReference>
<dbReference type="FunFam" id="2.10.230.10:FF:000002">
    <property type="entry name" value="Molecular chaperone DnaJ"/>
    <property type="match status" value="1"/>
</dbReference>
<dbReference type="InterPro" id="IPR036869">
    <property type="entry name" value="J_dom_sf"/>
</dbReference>
<feature type="binding site" evidence="11">
    <location>
        <position position="174"/>
    </location>
    <ligand>
        <name>Zn(2+)</name>
        <dbReference type="ChEBI" id="CHEBI:29105"/>
        <label>2</label>
    </ligand>
</feature>
<evidence type="ECO:0000256" key="4">
    <source>
        <dbReference type="ARBA" id="ARBA00022771"/>
    </source>
</evidence>
<dbReference type="NCBIfam" id="NF008035">
    <property type="entry name" value="PRK10767.1"/>
    <property type="match status" value="1"/>
</dbReference>
<keyword evidence="5 11" id="KW-0862">Zinc</keyword>
<dbReference type="OrthoDB" id="9779889at2"/>
<dbReference type="SUPFAM" id="SSF49493">
    <property type="entry name" value="HSP40/DnaJ peptide-binding domain"/>
    <property type="match status" value="2"/>
</dbReference>
<feature type="binding site" evidence="11">
    <location>
        <position position="196"/>
    </location>
    <ligand>
        <name>Zn(2+)</name>
        <dbReference type="ChEBI" id="CHEBI:29105"/>
        <label>2</label>
    </ligand>
</feature>
<evidence type="ECO:0000256" key="6">
    <source>
        <dbReference type="ARBA" id="ARBA00023016"/>
    </source>
</evidence>
<dbReference type="GO" id="GO:0005737">
    <property type="term" value="C:cytoplasm"/>
    <property type="evidence" value="ECO:0007669"/>
    <property type="project" value="UniProtKB-SubCell"/>
</dbReference>
<dbReference type="SMART" id="SM00271">
    <property type="entry name" value="DnaJ"/>
    <property type="match status" value="1"/>
</dbReference>
<dbReference type="PANTHER" id="PTHR43096:SF10">
    <property type="entry name" value="CHAPERONE PROTEIN DNAJ A6, CHLOROPLASTIC"/>
    <property type="match status" value="1"/>
</dbReference>
<dbReference type="Gene3D" id="2.60.260.20">
    <property type="entry name" value="Urease metallochaperone UreE, N-terminal domain"/>
    <property type="match status" value="2"/>
</dbReference>
<feature type="binding site" evidence="11">
    <location>
        <position position="193"/>
    </location>
    <ligand>
        <name>Zn(2+)</name>
        <dbReference type="ChEBI" id="CHEBI:29105"/>
        <label>2</label>
    </ligand>
</feature>
<dbReference type="CDD" id="cd06257">
    <property type="entry name" value="DnaJ"/>
    <property type="match status" value="1"/>
</dbReference>
<organism evidence="15 16">
    <name type="scientific">Oceanispirochaeta crateris</name>
    <dbReference type="NCBI Taxonomy" id="2518645"/>
    <lineage>
        <taxon>Bacteria</taxon>
        <taxon>Pseudomonadati</taxon>
        <taxon>Spirochaetota</taxon>
        <taxon>Spirochaetia</taxon>
        <taxon>Spirochaetales</taxon>
        <taxon>Spirochaetaceae</taxon>
        <taxon>Oceanispirochaeta</taxon>
    </lineage>
</organism>
<sequence>MSKRDYYEVLGIEKSAAPDEIKKAYRKLAIKYHPDRNQNNTEAEHKFKEATEAYEVLSDAQKKQAYDQYGFSGVDNMGGPGFNASAFSGFEDIFGGDFSSIFDSFFGGAGGQSRGGGRRGPARGSDLRYDMEVEFKDAVYGDKVDVEYYRQHSCDVCHGSGAESGTGSKTCPTCGGSGQVRRSSGFFSIAQPCSTCQGEGTIIENPCSACRGRGVVKERQKLKVTIPAGIAPGKRIRLEGQGDAGPKGGPSGDLYVYIHIKEHITFEREGYDLYCVIPISMTQAALGGDIFVRTLDDKKIKLKITAGTQNGKMLRIRNEGVPVLHGSGRKGDMYVKLSIQIPKKLSSKQKDILKNFSEEYGEDTEPSPIRLKEL</sequence>
<feature type="repeat" description="CXXCXGXG motif" evidence="11">
    <location>
        <begin position="193"/>
        <end position="200"/>
    </location>
</feature>
<dbReference type="InterPro" id="IPR008971">
    <property type="entry name" value="HSP40/DnaJ_pept-bd"/>
</dbReference>
<evidence type="ECO:0000256" key="2">
    <source>
        <dbReference type="ARBA" id="ARBA00022723"/>
    </source>
</evidence>
<dbReference type="Gene3D" id="2.10.230.10">
    <property type="entry name" value="Heat shock protein DnaJ, cysteine-rich domain"/>
    <property type="match status" value="1"/>
</dbReference>
<feature type="binding site" evidence="11">
    <location>
        <position position="171"/>
    </location>
    <ligand>
        <name>Zn(2+)</name>
        <dbReference type="ChEBI" id="CHEBI:29105"/>
        <label>2</label>
    </ligand>
</feature>
<feature type="domain" description="CR-type" evidence="14">
    <location>
        <begin position="141"/>
        <end position="219"/>
    </location>
</feature>
<feature type="repeat" description="CXXCXGXG motif" evidence="11">
    <location>
        <begin position="154"/>
        <end position="161"/>
    </location>
</feature>
<dbReference type="InterPro" id="IPR012724">
    <property type="entry name" value="DnaJ"/>
</dbReference>
<dbReference type="GO" id="GO:0008270">
    <property type="term" value="F:zinc ion binding"/>
    <property type="evidence" value="ECO:0007669"/>
    <property type="project" value="UniProtKB-UniRule"/>
</dbReference>
<dbReference type="GO" id="GO:0051082">
    <property type="term" value="F:unfolded protein binding"/>
    <property type="evidence" value="ECO:0007669"/>
    <property type="project" value="UniProtKB-UniRule"/>
</dbReference>
<dbReference type="PROSITE" id="PS51188">
    <property type="entry name" value="ZF_CR"/>
    <property type="match status" value="1"/>
</dbReference>
<comment type="cofactor">
    <cofactor evidence="11">
        <name>Zn(2+)</name>
        <dbReference type="ChEBI" id="CHEBI:29105"/>
    </cofactor>
    <text evidence="11">Binds 2 Zn(2+) ions per monomer.</text>
</comment>
<keyword evidence="11" id="KW-0963">Cytoplasm</keyword>
<evidence type="ECO:0000256" key="9">
    <source>
        <dbReference type="ARBA" id="ARBA00061004"/>
    </source>
</evidence>
<evidence type="ECO:0000256" key="8">
    <source>
        <dbReference type="ARBA" id="ARBA00053423"/>
    </source>
</evidence>
<dbReference type="InterPro" id="IPR002939">
    <property type="entry name" value="DnaJ_C"/>
</dbReference>
<dbReference type="Gene3D" id="1.10.287.110">
    <property type="entry name" value="DnaJ domain"/>
    <property type="match status" value="1"/>
</dbReference>
<evidence type="ECO:0000313" key="16">
    <source>
        <dbReference type="Proteomes" id="UP000324209"/>
    </source>
</evidence>
<keyword evidence="16" id="KW-1185">Reference proteome</keyword>
<dbReference type="CDD" id="cd10719">
    <property type="entry name" value="DnaJ_zf"/>
    <property type="match status" value="1"/>
</dbReference>
<comment type="domain">
    <text evidence="11">The J domain is necessary and sufficient to stimulate DnaK ATPase activity. Zinc center 1 plays an important role in the autonomous, DnaK-independent chaperone activity of DnaJ. Zinc center 2 is essential for interaction with DnaK and for DnaJ activity.</text>
</comment>
<dbReference type="PROSITE" id="PS50076">
    <property type="entry name" value="DNAJ_2"/>
    <property type="match status" value="1"/>
</dbReference>
<comment type="function">
    <text evidence="8 11">Participates actively in the response to hyperosmotic and heat shock by preventing the aggregation of stress-denatured proteins and by disaggregating proteins, also in an autonomous, DnaK-independent fashion. Unfolded proteins bind initially to DnaJ; upon interaction with the DnaJ-bound protein, DnaK hydrolyzes its bound ATP, resulting in the formation of a stable complex. GrpE releases ADP from DnaK; ATP binding to DnaK triggers the release of the substrate protein, thus completing the reaction cycle. Several rounds of ATP-dependent interactions between DnaJ, DnaK and GrpE are required for fully efficient folding. Also involved, together with DnaK and GrpE, in the DNA replication of plasmids through activation of initiation proteins.</text>
</comment>
<dbReference type="RefSeq" id="WP_149486604.1">
    <property type="nucleotide sequence ID" value="NZ_CP036150.1"/>
</dbReference>
<dbReference type="GO" id="GO:0042026">
    <property type="term" value="P:protein refolding"/>
    <property type="evidence" value="ECO:0007669"/>
    <property type="project" value="TreeGrafter"/>
</dbReference>